<dbReference type="Gene3D" id="1.20.120.550">
    <property type="entry name" value="Membrane associated eicosanoid/glutathione metabolism-like domain"/>
    <property type="match status" value="1"/>
</dbReference>
<protein>
    <submittedName>
        <fullName evidence="6">Uncharacterized protein</fullName>
    </submittedName>
</protein>
<comment type="subcellular location">
    <subcellularLocation>
        <location evidence="1">Membrane</location>
    </subcellularLocation>
</comment>
<keyword evidence="3 5" id="KW-1133">Transmembrane helix</keyword>
<dbReference type="GO" id="GO:0016020">
    <property type="term" value="C:membrane"/>
    <property type="evidence" value="ECO:0007669"/>
    <property type="project" value="UniProtKB-SubCell"/>
</dbReference>
<sequence length="206" mass="22380">MGSDNKPETAAEPTKINHPFLLLSCLVTLAVGTVIALLLFHCVGDRAAYEKKIEVLAAEDLHKLFLAVVVLGRTVLYVNFYPMDFKKDVKGNARADPTYYRTESGEPVVMETEGDLGRYNRANRSVHHMIENFGPFLLGIAVAGNVFPTIILYLACVYGVGRVLHQSGYSSGYGGHAIGFLLANILAGQAMDGLCLLVFLKGEGIM</sequence>
<dbReference type="AlphaFoldDB" id="A0A7S1BHP6"/>
<feature type="transmembrane region" description="Helical" evidence="5">
    <location>
        <begin position="173"/>
        <end position="200"/>
    </location>
</feature>
<feature type="transmembrane region" description="Helical" evidence="5">
    <location>
        <begin position="136"/>
        <end position="161"/>
    </location>
</feature>
<evidence type="ECO:0000256" key="4">
    <source>
        <dbReference type="ARBA" id="ARBA00023136"/>
    </source>
</evidence>
<keyword evidence="4 5" id="KW-0472">Membrane</keyword>
<evidence type="ECO:0000256" key="2">
    <source>
        <dbReference type="ARBA" id="ARBA00022692"/>
    </source>
</evidence>
<reference evidence="6" key="1">
    <citation type="submission" date="2021-01" db="EMBL/GenBank/DDBJ databases">
        <authorList>
            <person name="Corre E."/>
            <person name="Pelletier E."/>
            <person name="Niang G."/>
            <person name="Scheremetjew M."/>
            <person name="Finn R."/>
            <person name="Kale V."/>
            <person name="Holt S."/>
            <person name="Cochrane G."/>
            <person name="Meng A."/>
            <person name="Brown T."/>
            <person name="Cohen L."/>
        </authorList>
    </citation>
    <scope>NUCLEOTIDE SEQUENCE</scope>
    <source>
        <strain evidence="6">308</strain>
    </source>
</reference>
<proteinExistence type="predicted"/>
<evidence type="ECO:0000256" key="1">
    <source>
        <dbReference type="ARBA" id="ARBA00004370"/>
    </source>
</evidence>
<name>A0A7S1BHP6_9STRA</name>
<evidence type="ECO:0000256" key="5">
    <source>
        <dbReference type="SAM" id="Phobius"/>
    </source>
</evidence>
<keyword evidence="2 5" id="KW-0812">Transmembrane</keyword>
<dbReference type="InterPro" id="IPR001129">
    <property type="entry name" value="Membr-assoc_MAPEG"/>
</dbReference>
<dbReference type="InterPro" id="IPR023352">
    <property type="entry name" value="MAPEG-like_dom_sf"/>
</dbReference>
<evidence type="ECO:0000256" key="3">
    <source>
        <dbReference type="ARBA" id="ARBA00022989"/>
    </source>
</evidence>
<dbReference type="SUPFAM" id="SSF161084">
    <property type="entry name" value="MAPEG domain-like"/>
    <property type="match status" value="1"/>
</dbReference>
<dbReference type="EMBL" id="HBFR01018322">
    <property type="protein sequence ID" value="CAD8886116.1"/>
    <property type="molecule type" value="Transcribed_RNA"/>
</dbReference>
<gene>
    <name evidence="6" type="ORF">CHYS00102_LOCUS13314</name>
</gene>
<dbReference type="Pfam" id="PF01124">
    <property type="entry name" value="MAPEG"/>
    <property type="match status" value="1"/>
</dbReference>
<evidence type="ECO:0000313" key="6">
    <source>
        <dbReference type="EMBL" id="CAD8886116.1"/>
    </source>
</evidence>
<accession>A0A7S1BHP6</accession>
<organism evidence="6">
    <name type="scientific">Corethron hystrix</name>
    <dbReference type="NCBI Taxonomy" id="216773"/>
    <lineage>
        <taxon>Eukaryota</taxon>
        <taxon>Sar</taxon>
        <taxon>Stramenopiles</taxon>
        <taxon>Ochrophyta</taxon>
        <taxon>Bacillariophyta</taxon>
        <taxon>Coscinodiscophyceae</taxon>
        <taxon>Corethrophycidae</taxon>
        <taxon>Corethrales</taxon>
        <taxon>Corethraceae</taxon>
        <taxon>Corethron</taxon>
    </lineage>
</organism>
<feature type="transmembrane region" description="Helical" evidence="5">
    <location>
        <begin position="20"/>
        <end position="43"/>
    </location>
</feature>